<proteinExistence type="predicted"/>
<dbReference type="Pfam" id="PF00078">
    <property type="entry name" value="RVT_1"/>
    <property type="match status" value="1"/>
</dbReference>
<dbReference type="SUPFAM" id="SSF56672">
    <property type="entry name" value="DNA/RNA polymerases"/>
    <property type="match status" value="1"/>
</dbReference>
<keyword evidence="14" id="KW-0238">DNA-binding</keyword>
<evidence type="ECO:0000259" key="21">
    <source>
        <dbReference type="PROSITE" id="PS50994"/>
    </source>
</evidence>
<evidence type="ECO:0000256" key="12">
    <source>
        <dbReference type="ARBA" id="ARBA00022918"/>
    </source>
</evidence>
<dbReference type="InterPro" id="IPR043128">
    <property type="entry name" value="Rev_trsase/Diguanyl_cyclase"/>
</dbReference>
<evidence type="ECO:0000256" key="11">
    <source>
        <dbReference type="ARBA" id="ARBA00022908"/>
    </source>
</evidence>
<dbReference type="InterPro" id="IPR036397">
    <property type="entry name" value="RNaseH_sf"/>
</dbReference>
<dbReference type="GO" id="GO:0015074">
    <property type="term" value="P:DNA integration"/>
    <property type="evidence" value="ECO:0007669"/>
    <property type="project" value="UniProtKB-KW"/>
</dbReference>
<comment type="caution">
    <text evidence="22">The sequence shown here is derived from an EMBL/GenBank/DDBJ whole genome shotgun (WGS) entry which is preliminary data.</text>
</comment>
<dbReference type="FunFam" id="3.30.70.270:FF:000003">
    <property type="entry name" value="Transposon Ty3-G Gag-Pol polyprotein"/>
    <property type="match status" value="1"/>
</dbReference>
<dbReference type="GO" id="GO:0006310">
    <property type="term" value="P:DNA recombination"/>
    <property type="evidence" value="ECO:0007669"/>
    <property type="project" value="UniProtKB-KW"/>
</dbReference>
<dbReference type="InterPro" id="IPR012337">
    <property type="entry name" value="RNaseH-like_sf"/>
</dbReference>
<evidence type="ECO:0000256" key="14">
    <source>
        <dbReference type="ARBA" id="ARBA00023125"/>
    </source>
</evidence>
<dbReference type="InterPro" id="IPR050951">
    <property type="entry name" value="Retrovirus_Pol_polyprotein"/>
</dbReference>
<evidence type="ECO:0000256" key="16">
    <source>
        <dbReference type="PROSITE-ProRule" id="PRU00047"/>
    </source>
</evidence>
<dbReference type="SUPFAM" id="SSF53098">
    <property type="entry name" value="Ribonuclease H-like"/>
    <property type="match status" value="1"/>
</dbReference>
<keyword evidence="15" id="KW-0233">DNA recombination</keyword>
<evidence type="ECO:0000256" key="17">
    <source>
        <dbReference type="SAM" id="MobiDB-lite"/>
    </source>
</evidence>
<evidence type="ECO:0000256" key="13">
    <source>
        <dbReference type="ARBA" id="ARBA00022932"/>
    </source>
</evidence>
<evidence type="ECO:0000259" key="19">
    <source>
        <dbReference type="PROSITE" id="PS50158"/>
    </source>
</evidence>
<dbReference type="EC" id="2.7.7.49" evidence="1"/>
<dbReference type="InterPro" id="IPR001969">
    <property type="entry name" value="Aspartic_peptidase_AS"/>
</dbReference>
<dbReference type="CDD" id="cd09274">
    <property type="entry name" value="RNase_HI_RT_Ty3"/>
    <property type="match status" value="1"/>
</dbReference>
<keyword evidence="11" id="KW-0229">DNA integration</keyword>
<name>A0A6L2J3E9_TANCI</name>
<evidence type="ECO:0000259" key="20">
    <source>
        <dbReference type="PROSITE" id="PS50878"/>
    </source>
</evidence>
<keyword evidence="9" id="KW-0378">Hydrolase</keyword>
<keyword evidence="7" id="KW-0064">Aspartyl protease</keyword>
<dbReference type="Pfam" id="PF17917">
    <property type="entry name" value="RT_RNaseH"/>
    <property type="match status" value="1"/>
</dbReference>
<sequence length="1591" mass="181010">MSSASSAGTYTSVYIDSESGRVFWGANEELSDGGSPRVIVYGYDGLPMLPVVPPSPDYIPGPKEPQTPPAPPDEDEHELIIIQPHDPDFMPKPIYPEYIPLEDEHMLSAEEHPLPHIVSPTAESPGYVDESDPEDYEEDETEDGPVGYLMDGGDDGDDDDIDSSGYDADNEDEDEEGEEEYLAPADSSNVIPIDELASPPEGTKGKGERLARCIAPAALPSPPLPPSLYPPPLVGRRDGIPESEQPPRKRLCLSTLGSRYEVGESSKRGRGVDYGFADNVEAEMRNRGIREVGYGIRDTWIDPAEQQIMAPVTRQRQNPPPPNTNTPPHHMTPESVQAMINQALLRNFTNGDGSQSSHEDNPRHVQTTRPCFYANFMKCHPLNFKGNEGIIRTLGPEAYAMTWEVLKKKMTDKYCPQGELKKLEIELWNLKFVANENEKIDKYISGLPDNIYGNFVANENEKIDKYISGLPDNIYGNVKSSKPRTLDETIELTNDLMDQKLRTYAEKADNKRKTDDTSRNNHGHQQQPFKKHNVAKVYNMGTGERKPYEGSLPKCIKCQRHHNGPCTQKCHKCNKVGHFARDCKSSGNTKVANASRDGKETPTGNGCFECGASGHFKRDCPKLKNRNEGNRNAQGWVYVVRKAKKNGNAPVNPDSNVVTSTFLLNNRYASILFDTGADKSFISIAFSSLVNIDPTPLGSSYDVELANGKIVRIDTIIRGCTINFQNHPFNIDLMPVELGSFDVIIGMDWLRRCHTVIVYDKKLVQIPYGNETLTFHAHISAKKEEDKSEVKQLKDVPIVWDFPEVFPEDLPGLPPARPVEFQIDLIPGAAPVARAPYRLAPSEMKELSKQLQELFDKGFIRPSSSPWGTPIFIYSKIDLRSGYHQLRVQGQDILKTAFQTQYGHYEFQVMPFGLTNAPAVFMDLMNQVCKPYLDKFIIIFIDDILIYSKDEKEHEEHLKAILELLKEEKLYAKFSKCDFWILKVQFLGHVIDSRGIHVDPTKIESIKDWASSMTPTEIRQFLGLAGYYRRFIEGFSKIAKSMMKLTQKGIKFDWGEKEENAFQIIKQKLCSALILALPEGIKDFVVYYDASHKGLELGSVVFALKIWRHYLYGTKCIVFTDHKSLRHILDQKDLNMRQRRWLELLSDYDCDIRYHLGKANVVSDALSRKEWDKPLRVRALVMTISLNITKQILEAQIEALKPKNLKKEDVGDMIRTDIPKERLERRADGTLCLHGRSWLPCYGDLRSVIMHESHKSKYSIHPGSKKMYQDIKRLYWWPNMKADIATYVSKCLTCAKVKAEHQRPSGLLVQPAIPVWKWDNITMDFITKLPKSSQGFNTIWVIVDRLTKSAHFLPIRENNPMDKLARLYLDRIKALGTNLNMSTAYHPETDGWSERTIQTLEDMLRACVIDFGKGWVKHLPLVEFSYNNSYHASIKVAPYEALYGQKCRSRVCWVEEGVVRFIKRGKLNPRYIGPFKVLAKVGKVAYRYLTVWFIAILGYLASFRGLPVEISQRDDDVMFRMPQWTKELGLVSSLEKDKFEAFSVENLKGQDIPDGVKFPGTGKLKFFKLYLMRRSLEVLRKFSFDDSWRMI</sequence>
<dbReference type="InterPro" id="IPR041588">
    <property type="entry name" value="Integrase_H2C2"/>
</dbReference>
<dbReference type="InterPro" id="IPR036875">
    <property type="entry name" value="Znf_CCHC_sf"/>
</dbReference>
<dbReference type="CDD" id="cd00303">
    <property type="entry name" value="retropepsin_like"/>
    <property type="match status" value="1"/>
</dbReference>
<evidence type="ECO:0000256" key="3">
    <source>
        <dbReference type="ARBA" id="ARBA00022679"/>
    </source>
</evidence>
<protein>
    <recommendedName>
        <fullName evidence="1">RNA-directed DNA polymerase</fullName>
        <ecNumber evidence="1">2.7.7.49</ecNumber>
    </recommendedName>
</protein>
<keyword evidence="8" id="KW-0255">Endonuclease</keyword>
<evidence type="ECO:0000256" key="15">
    <source>
        <dbReference type="ARBA" id="ARBA00023172"/>
    </source>
</evidence>
<evidence type="ECO:0000256" key="7">
    <source>
        <dbReference type="ARBA" id="ARBA00022750"/>
    </source>
</evidence>
<dbReference type="Pfam" id="PF17921">
    <property type="entry name" value="Integrase_H2C2"/>
    <property type="match status" value="1"/>
</dbReference>
<feature type="compositionally biased region" description="Basic and acidic residues" evidence="17">
    <location>
        <begin position="505"/>
        <end position="519"/>
    </location>
</feature>
<feature type="domain" description="CCHC-type" evidence="19">
    <location>
        <begin position="607"/>
        <end position="622"/>
    </location>
</feature>
<dbReference type="InterPro" id="IPR001878">
    <property type="entry name" value="Znf_CCHC"/>
</dbReference>
<keyword evidence="18" id="KW-0472">Membrane</keyword>
<organism evidence="22">
    <name type="scientific">Tanacetum cinerariifolium</name>
    <name type="common">Dalmatian daisy</name>
    <name type="synonym">Chrysanthemum cinerariifolium</name>
    <dbReference type="NCBI Taxonomy" id="118510"/>
    <lineage>
        <taxon>Eukaryota</taxon>
        <taxon>Viridiplantae</taxon>
        <taxon>Streptophyta</taxon>
        <taxon>Embryophyta</taxon>
        <taxon>Tracheophyta</taxon>
        <taxon>Spermatophyta</taxon>
        <taxon>Magnoliopsida</taxon>
        <taxon>eudicotyledons</taxon>
        <taxon>Gunneridae</taxon>
        <taxon>Pentapetalae</taxon>
        <taxon>asterids</taxon>
        <taxon>campanulids</taxon>
        <taxon>Asterales</taxon>
        <taxon>Asteraceae</taxon>
        <taxon>Asteroideae</taxon>
        <taxon>Anthemideae</taxon>
        <taxon>Anthemidinae</taxon>
        <taxon>Tanacetum</taxon>
    </lineage>
</organism>
<evidence type="ECO:0000256" key="18">
    <source>
        <dbReference type="SAM" id="Phobius"/>
    </source>
</evidence>
<dbReference type="Gene3D" id="1.10.340.70">
    <property type="match status" value="1"/>
</dbReference>
<dbReference type="SUPFAM" id="SSF50630">
    <property type="entry name" value="Acid proteases"/>
    <property type="match status" value="1"/>
</dbReference>
<dbReference type="InterPro" id="IPR056924">
    <property type="entry name" value="SH3_Tf2-1"/>
</dbReference>
<dbReference type="Gene3D" id="3.30.70.270">
    <property type="match status" value="2"/>
</dbReference>
<feature type="compositionally biased region" description="Pro residues" evidence="17">
    <location>
        <begin position="54"/>
        <end position="71"/>
    </location>
</feature>
<dbReference type="Pfam" id="PF00098">
    <property type="entry name" value="zf-CCHC"/>
    <property type="match status" value="2"/>
</dbReference>
<dbReference type="Gene3D" id="2.40.70.10">
    <property type="entry name" value="Acid Proteases"/>
    <property type="match status" value="1"/>
</dbReference>
<dbReference type="GO" id="GO:0003964">
    <property type="term" value="F:RNA-directed DNA polymerase activity"/>
    <property type="evidence" value="ECO:0007669"/>
    <property type="project" value="UniProtKB-KW"/>
</dbReference>
<keyword evidence="12 22" id="KW-0695">RNA-directed DNA polymerase</keyword>
<keyword evidence="2" id="KW-0645">Protease</keyword>
<dbReference type="InterPro" id="IPR001584">
    <property type="entry name" value="Integrase_cat-core"/>
</dbReference>
<keyword evidence="13" id="KW-0239">DNA-directed DNA polymerase</keyword>
<evidence type="ECO:0000256" key="2">
    <source>
        <dbReference type="ARBA" id="ARBA00022670"/>
    </source>
</evidence>
<feature type="domain" description="Reverse transcriptase" evidence="20">
    <location>
        <begin position="807"/>
        <end position="991"/>
    </location>
</feature>
<dbReference type="Gene3D" id="3.10.10.10">
    <property type="entry name" value="HIV Type 1 Reverse Transcriptase, subunit A, domain 1"/>
    <property type="match status" value="2"/>
</dbReference>
<feature type="domain" description="CCHC-type" evidence="19">
    <location>
        <begin position="569"/>
        <end position="585"/>
    </location>
</feature>
<feature type="region of interest" description="Disordered" evidence="17">
    <location>
        <begin position="116"/>
        <end position="208"/>
    </location>
</feature>
<dbReference type="FunFam" id="3.30.70.270:FF:000020">
    <property type="entry name" value="Transposon Tf2-6 polyprotein-like Protein"/>
    <property type="match status" value="1"/>
</dbReference>
<reference evidence="22" key="1">
    <citation type="journal article" date="2019" name="Sci. Rep.">
        <title>Draft genome of Tanacetum cinerariifolium, the natural source of mosquito coil.</title>
        <authorList>
            <person name="Yamashiro T."/>
            <person name="Shiraishi A."/>
            <person name="Satake H."/>
            <person name="Nakayama K."/>
        </authorList>
    </citation>
    <scope>NUCLEOTIDE SEQUENCE</scope>
</reference>
<keyword evidence="5" id="KW-0540">Nuclease</keyword>
<dbReference type="Pfam" id="PF24626">
    <property type="entry name" value="SH3_Tf2-1"/>
    <property type="match status" value="1"/>
</dbReference>
<dbReference type="PANTHER" id="PTHR37984:SF5">
    <property type="entry name" value="PROTEIN NYNRIN-LIKE"/>
    <property type="match status" value="1"/>
</dbReference>
<dbReference type="EMBL" id="BKCJ010000160">
    <property type="protein sequence ID" value="GEU30475.1"/>
    <property type="molecule type" value="Genomic_DNA"/>
</dbReference>
<dbReference type="GO" id="GO:0006508">
    <property type="term" value="P:proteolysis"/>
    <property type="evidence" value="ECO:0007669"/>
    <property type="project" value="UniProtKB-KW"/>
</dbReference>
<dbReference type="PROSITE" id="PS50878">
    <property type="entry name" value="RT_POL"/>
    <property type="match status" value="1"/>
</dbReference>
<dbReference type="GO" id="GO:0004519">
    <property type="term" value="F:endonuclease activity"/>
    <property type="evidence" value="ECO:0007669"/>
    <property type="project" value="UniProtKB-KW"/>
</dbReference>
<dbReference type="InterPro" id="IPR041373">
    <property type="entry name" value="RT_RNaseH"/>
</dbReference>
<accession>A0A6L2J3E9</accession>
<keyword evidence="16" id="KW-0862">Zinc</keyword>
<keyword evidence="18" id="KW-0812">Transmembrane</keyword>
<evidence type="ECO:0000313" key="22">
    <source>
        <dbReference type="EMBL" id="GEU30475.1"/>
    </source>
</evidence>
<dbReference type="GO" id="GO:0003677">
    <property type="term" value="F:DNA binding"/>
    <property type="evidence" value="ECO:0007669"/>
    <property type="project" value="UniProtKB-KW"/>
</dbReference>
<evidence type="ECO:0000256" key="9">
    <source>
        <dbReference type="ARBA" id="ARBA00022801"/>
    </source>
</evidence>
<dbReference type="InterPro" id="IPR021109">
    <property type="entry name" value="Peptidase_aspartic_dom_sf"/>
</dbReference>
<dbReference type="GO" id="GO:0003887">
    <property type="term" value="F:DNA-directed DNA polymerase activity"/>
    <property type="evidence" value="ECO:0007669"/>
    <property type="project" value="UniProtKB-KW"/>
</dbReference>
<dbReference type="CDD" id="cd01647">
    <property type="entry name" value="RT_LTR"/>
    <property type="match status" value="1"/>
</dbReference>
<evidence type="ECO:0000256" key="5">
    <source>
        <dbReference type="ARBA" id="ARBA00022722"/>
    </source>
</evidence>
<dbReference type="InterPro" id="IPR043502">
    <property type="entry name" value="DNA/RNA_pol_sf"/>
</dbReference>
<evidence type="ECO:0000256" key="1">
    <source>
        <dbReference type="ARBA" id="ARBA00012493"/>
    </source>
</evidence>
<gene>
    <name evidence="22" type="ORF">Tci_002453</name>
</gene>
<dbReference type="Gene3D" id="3.30.420.10">
    <property type="entry name" value="Ribonuclease H-like superfamily/Ribonuclease H"/>
    <property type="match status" value="2"/>
</dbReference>
<dbReference type="InterPro" id="IPR000477">
    <property type="entry name" value="RT_dom"/>
</dbReference>
<feature type="region of interest" description="Disordered" evidence="17">
    <location>
        <begin position="54"/>
        <end position="75"/>
    </location>
</feature>
<dbReference type="SMART" id="SM00343">
    <property type="entry name" value="ZnF_C2HC"/>
    <property type="match status" value="2"/>
</dbReference>
<keyword evidence="16" id="KW-0863">Zinc-finger</keyword>
<feature type="region of interest" description="Disordered" evidence="17">
    <location>
        <begin position="505"/>
        <end position="532"/>
    </location>
</feature>
<dbReference type="PROSITE" id="PS00141">
    <property type="entry name" value="ASP_PROTEASE"/>
    <property type="match status" value="1"/>
</dbReference>
<dbReference type="GO" id="GO:0004190">
    <property type="term" value="F:aspartic-type endopeptidase activity"/>
    <property type="evidence" value="ECO:0007669"/>
    <property type="project" value="UniProtKB-KW"/>
</dbReference>
<feature type="compositionally biased region" description="Acidic residues" evidence="17">
    <location>
        <begin position="152"/>
        <end position="181"/>
    </location>
</feature>
<keyword evidence="18" id="KW-1133">Transmembrane helix</keyword>
<dbReference type="SUPFAM" id="SSF57756">
    <property type="entry name" value="Retrovirus zinc finger-like domains"/>
    <property type="match status" value="1"/>
</dbReference>
<keyword evidence="3" id="KW-0808">Transferase</keyword>
<evidence type="ECO:0000256" key="8">
    <source>
        <dbReference type="ARBA" id="ARBA00022759"/>
    </source>
</evidence>
<feature type="transmembrane region" description="Helical" evidence="18">
    <location>
        <begin position="1485"/>
        <end position="1503"/>
    </location>
</feature>
<evidence type="ECO:0000256" key="4">
    <source>
        <dbReference type="ARBA" id="ARBA00022695"/>
    </source>
</evidence>
<dbReference type="Pfam" id="PF08284">
    <property type="entry name" value="RVP_2"/>
    <property type="match status" value="1"/>
</dbReference>
<feature type="compositionally biased region" description="Acidic residues" evidence="17">
    <location>
        <begin position="129"/>
        <end position="143"/>
    </location>
</feature>
<evidence type="ECO:0000256" key="6">
    <source>
        <dbReference type="ARBA" id="ARBA00022723"/>
    </source>
</evidence>
<keyword evidence="6" id="KW-0479">Metal-binding</keyword>
<dbReference type="PROSITE" id="PS50994">
    <property type="entry name" value="INTEGRASE"/>
    <property type="match status" value="1"/>
</dbReference>
<feature type="domain" description="Integrase catalytic" evidence="21">
    <location>
        <begin position="1341"/>
        <end position="1446"/>
    </location>
</feature>
<keyword evidence="10" id="KW-0460">Magnesium</keyword>
<evidence type="ECO:0000256" key="10">
    <source>
        <dbReference type="ARBA" id="ARBA00022842"/>
    </source>
</evidence>
<dbReference type="Gene3D" id="4.10.60.10">
    <property type="entry name" value="Zinc finger, CCHC-type"/>
    <property type="match status" value="2"/>
</dbReference>
<dbReference type="GO" id="GO:0008270">
    <property type="term" value="F:zinc ion binding"/>
    <property type="evidence" value="ECO:0007669"/>
    <property type="project" value="UniProtKB-KW"/>
</dbReference>
<dbReference type="PROSITE" id="PS50158">
    <property type="entry name" value="ZF_CCHC"/>
    <property type="match status" value="2"/>
</dbReference>
<dbReference type="PANTHER" id="PTHR37984">
    <property type="entry name" value="PROTEIN CBG26694"/>
    <property type="match status" value="1"/>
</dbReference>
<keyword evidence="4" id="KW-0548">Nucleotidyltransferase</keyword>